<evidence type="ECO:0000259" key="1">
    <source>
        <dbReference type="Pfam" id="PF12090"/>
    </source>
</evidence>
<name>A0ABQ8F9B7_9FUNG</name>
<gene>
    <name evidence="2" type="ORF">BASA50_006668</name>
</gene>
<dbReference type="InterPro" id="IPR046468">
    <property type="entry name" value="Spt20-like_SEP"/>
</dbReference>
<dbReference type="InterPro" id="IPR021950">
    <property type="entry name" value="Spt20"/>
</dbReference>
<protein>
    <recommendedName>
        <fullName evidence="1">Spt20-like SEP domain-containing protein</fullName>
    </recommendedName>
</protein>
<dbReference type="Proteomes" id="UP001648503">
    <property type="component" value="Unassembled WGS sequence"/>
</dbReference>
<comment type="caution">
    <text evidence="2">The sequence shown here is derived from an EMBL/GenBank/DDBJ whole genome shotgun (WGS) entry which is preliminary data.</text>
</comment>
<accession>A0ABQ8F9B7</accession>
<proteinExistence type="predicted"/>
<keyword evidence="3" id="KW-1185">Reference proteome</keyword>
<dbReference type="PANTHER" id="PTHR13526">
    <property type="entry name" value="TRANSCRIPTION FACTOR SPT20 HOMOLOG"/>
    <property type="match status" value="1"/>
</dbReference>
<dbReference type="PANTHER" id="PTHR13526:SF8">
    <property type="entry name" value="TRANSCRIPTION FACTOR SPT20 HOMOLOG"/>
    <property type="match status" value="1"/>
</dbReference>
<feature type="domain" description="Spt20-like SEP" evidence="1">
    <location>
        <begin position="18"/>
        <end position="194"/>
    </location>
</feature>
<sequence length="443" mass="49928">MQAMAAPETSSMTESAAPKAIALHLYPTHFTLLDSENTYQYNGPLKTILDAINRLEIPPEAAHLLPSSAYHQGAVHVDVYDHRRVAPPAPPQPSTGDKTAYSARLSIHSTDPIFNATGKTPSSPEKPASIQPHRVVLKSTAPSLFNDLSHFGFEQSVLENTLWTKDASIEFLSRALPIMVEPLCLDPTIEVLRQENAKAYNSCVVSRKRRHSYDWADKEDLDSKKQESNRMMLLMGKDREFFPQYKQMAFVDEWRRKKRVADSEPLTELSAVSNTHSKADSDRKQLVYNVNRRIIRTLKFHKNVGNKVIHTVLNIYDMGSNEFEGVLRWGEVEGTSMGSMADTIQFSIGNRVAVEYYVGHFRGFYGANHQLISDVAAETLVQPGNALTSLPQQQSLQQRQLQLQQQQQQQQQQLQLQQQSNQHHLAPYFVPGASPPQAAQWSL</sequence>
<reference evidence="2 3" key="1">
    <citation type="submission" date="2021-02" db="EMBL/GenBank/DDBJ databases">
        <title>Variation within the Batrachochytrium salamandrivorans European outbreak.</title>
        <authorList>
            <person name="Kelly M."/>
            <person name="Pasmans F."/>
            <person name="Shea T.P."/>
            <person name="Munoz J.F."/>
            <person name="Carranza S."/>
            <person name="Cuomo C.A."/>
            <person name="Martel A."/>
        </authorList>
    </citation>
    <scope>NUCLEOTIDE SEQUENCE [LARGE SCALE GENOMIC DNA]</scope>
    <source>
        <strain evidence="2 3">AMFP18/2</strain>
    </source>
</reference>
<dbReference type="Pfam" id="PF12090">
    <property type="entry name" value="Spt20_SEP"/>
    <property type="match status" value="1"/>
</dbReference>
<evidence type="ECO:0000313" key="3">
    <source>
        <dbReference type="Proteomes" id="UP001648503"/>
    </source>
</evidence>
<dbReference type="EMBL" id="JAFCIX010000335">
    <property type="protein sequence ID" value="KAH6594421.1"/>
    <property type="molecule type" value="Genomic_DNA"/>
</dbReference>
<evidence type="ECO:0000313" key="2">
    <source>
        <dbReference type="EMBL" id="KAH6594421.1"/>
    </source>
</evidence>
<organism evidence="2 3">
    <name type="scientific">Batrachochytrium salamandrivorans</name>
    <dbReference type="NCBI Taxonomy" id="1357716"/>
    <lineage>
        <taxon>Eukaryota</taxon>
        <taxon>Fungi</taxon>
        <taxon>Fungi incertae sedis</taxon>
        <taxon>Chytridiomycota</taxon>
        <taxon>Chytridiomycota incertae sedis</taxon>
        <taxon>Chytridiomycetes</taxon>
        <taxon>Rhizophydiales</taxon>
        <taxon>Rhizophydiales incertae sedis</taxon>
        <taxon>Batrachochytrium</taxon>
    </lineage>
</organism>